<dbReference type="EMBL" id="CAJOBA010009871">
    <property type="protein sequence ID" value="CAF3861412.1"/>
    <property type="molecule type" value="Genomic_DNA"/>
</dbReference>
<name>A0A814BU74_9BILA</name>
<dbReference type="EMBL" id="CAJNOK010009852">
    <property type="protein sequence ID" value="CAF1099961.1"/>
    <property type="molecule type" value="Genomic_DNA"/>
</dbReference>
<gene>
    <name evidence="1" type="ORF">GPM918_LOCUS10317</name>
    <name evidence="2" type="ORF">OVA965_LOCUS19243</name>
    <name evidence="3" type="ORF">SRO942_LOCUS10318</name>
    <name evidence="4" type="ORF">TMI583_LOCUS19256</name>
</gene>
<sequence>MILQFENRLRSSNLQLKDYLPLAQVNKQYHEKDVVVFIISCYGGTSIFYGKGIEDIPNTQVPTKNIRLTYTTDNTTGKGFQLKDLIRNELYF</sequence>
<evidence type="ECO:0000313" key="4">
    <source>
        <dbReference type="EMBL" id="CAF3861412.1"/>
    </source>
</evidence>
<accession>A0A814BU74</accession>
<evidence type="ECO:0000313" key="5">
    <source>
        <dbReference type="Proteomes" id="UP000663829"/>
    </source>
</evidence>
<evidence type="ECO:0000313" key="2">
    <source>
        <dbReference type="EMBL" id="CAF1099961.1"/>
    </source>
</evidence>
<dbReference type="AlphaFoldDB" id="A0A814BU74"/>
<reference evidence="1" key="1">
    <citation type="submission" date="2021-02" db="EMBL/GenBank/DDBJ databases">
        <authorList>
            <person name="Nowell W R."/>
        </authorList>
    </citation>
    <scope>NUCLEOTIDE SEQUENCE</scope>
</reference>
<organism evidence="1 5">
    <name type="scientific">Didymodactylos carnosus</name>
    <dbReference type="NCBI Taxonomy" id="1234261"/>
    <lineage>
        <taxon>Eukaryota</taxon>
        <taxon>Metazoa</taxon>
        <taxon>Spiralia</taxon>
        <taxon>Gnathifera</taxon>
        <taxon>Rotifera</taxon>
        <taxon>Eurotatoria</taxon>
        <taxon>Bdelloidea</taxon>
        <taxon>Philodinida</taxon>
        <taxon>Philodinidae</taxon>
        <taxon>Didymodactylos</taxon>
    </lineage>
</organism>
<dbReference type="EMBL" id="CAJOBC010002020">
    <property type="protein sequence ID" value="CAF3711158.1"/>
    <property type="molecule type" value="Genomic_DNA"/>
</dbReference>
<keyword evidence="5" id="KW-1185">Reference proteome</keyword>
<evidence type="ECO:0000313" key="1">
    <source>
        <dbReference type="EMBL" id="CAF0933564.1"/>
    </source>
</evidence>
<dbReference type="Proteomes" id="UP000681722">
    <property type="component" value="Unassembled WGS sequence"/>
</dbReference>
<dbReference type="EMBL" id="CAJNOQ010002020">
    <property type="protein sequence ID" value="CAF0933564.1"/>
    <property type="molecule type" value="Genomic_DNA"/>
</dbReference>
<evidence type="ECO:0000313" key="3">
    <source>
        <dbReference type="EMBL" id="CAF3711158.1"/>
    </source>
</evidence>
<proteinExistence type="predicted"/>
<dbReference type="Proteomes" id="UP000677228">
    <property type="component" value="Unassembled WGS sequence"/>
</dbReference>
<dbReference type="Proteomes" id="UP000682733">
    <property type="component" value="Unassembled WGS sequence"/>
</dbReference>
<comment type="caution">
    <text evidence="1">The sequence shown here is derived from an EMBL/GenBank/DDBJ whole genome shotgun (WGS) entry which is preliminary data.</text>
</comment>
<protein>
    <submittedName>
        <fullName evidence="1">Uncharacterized protein</fullName>
    </submittedName>
</protein>
<dbReference type="Proteomes" id="UP000663829">
    <property type="component" value="Unassembled WGS sequence"/>
</dbReference>